<dbReference type="InterPro" id="IPR016484">
    <property type="entry name" value="GTPase_Der"/>
</dbReference>
<keyword evidence="3" id="KW-0690">Ribosome biogenesis</keyword>
<dbReference type="PANTHER" id="PTHR43834">
    <property type="entry name" value="GTPASE DER"/>
    <property type="match status" value="1"/>
</dbReference>
<feature type="non-terminal residue" evidence="10">
    <location>
        <position position="410"/>
    </location>
</feature>
<comment type="caution">
    <text evidence="10">The sequence shown here is derived from an EMBL/GenBank/DDBJ whole genome shotgun (WGS) entry which is preliminary data.</text>
</comment>
<evidence type="ECO:0000256" key="1">
    <source>
        <dbReference type="ARBA" id="ARBA00008279"/>
    </source>
</evidence>
<sequence length="410" mass="46034">MNSLPTVVLVGRTNVGKSTLFNRLLEERKALVSREAGTTRDWKEGRCLWKGKVIRVIDTGGMDGDLQNEIHQGTIRQTKKAIKKADLILFLVDLQHEPLPQDMELATLLRHQSTPVIVVGNKAETMRHRANAHEPEWRMLGLPAPVPISAVKGNGVGDLLEVVYEQLITLQKPPGEQALIEATRIAVIGKPNVGKSTLLNALVGEERFITSTISHTTREPNDVLIEHDGKPYLFIDTAGIRKKEKIRKTGGLEEAGVERTIRAIQKADVVLFILDASEPFGNQERTLAGLLKDTNAGLVFVVNKWDLVEGKTTSTINEYQDYIERSIPFLTWAPQLFISAKTEKRVQTVYEMIETVQHHRLQQIPHETLVAFLQKAIEHRRPIPANRDVKPPKLIDLQQMEGAPPRFMLT</sequence>
<gene>
    <name evidence="10" type="ORF">UX45_C0030G0008</name>
</gene>
<protein>
    <recommendedName>
        <fullName evidence="2 8">GTPase Der</fullName>
    </recommendedName>
</protein>
<dbReference type="Proteomes" id="UP000034705">
    <property type="component" value="Unassembled WGS sequence"/>
</dbReference>
<dbReference type="CDD" id="cd01895">
    <property type="entry name" value="EngA2"/>
    <property type="match status" value="1"/>
</dbReference>
<comment type="similarity">
    <text evidence="1 7 8">Belongs to the TRAFAC class TrmE-Era-EngA-EngB-Septin-like GTPase superfamily. EngA (Der) GTPase family.</text>
</comment>
<dbReference type="GO" id="GO:0042254">
    <property type="term" value="P:ribosome biogenesis"/>
    <property type="evidence" value="ECO:0007669"/>
    <property type="project" value="UniProtKB-KW"/>
</dbReference>
<dbReference type="PRINTS" id="PR00326">
    <property type="entry name" value="GTP1OBG"/>
</dbReference>
<keyword evidence="6 8" id="KW-0342">GTP-binding</keyword>
<organism evidence="10 11">
    <name type="scientific">Candidatus Uhrbacteria bacterium GW2011_GWF2_46_218</name>
    <dbReference type="NCBI Taxonomy" id="1619001"/>
    <lineage>
        <taxon>Bacteria</taxon>
        <taxon>Candidatus Uhriibacteriota</taxon>
    </lineage>
</organism>
<evidence type="ECO:0000256" key="2">
    <source>
        <dbReference type="ARBA" id="ARBA00020953"/>
    </source>
</evidence>
<dbReference type="InterPro" id="IPR005225">
    <property type="entry name" value="Small_GTP-bd"/>
</dbReference>
<dbReference type="PANTHER" id="PTHR43834:SF6">
    <property type="entry name" value="GTPASE DER"/>
    <property type="match status" value="1"/>
</dbReference>
<dbReference type="InterPro" id="IPR031166">
    <property type="entry name" value="G_ENGA"/>
</dbReference>
<dbReference type="CDD" id="cd01894">
    <property type="entry name" value="EngA1"/>
    <property type="match status" value="1"/>
</dbReference>
<dbReference type="PROSITE" id="PS51712">
    <property type="entry name" value="G_ENGA"/>
    <property type="match status" value="1"/>
</dbReference>
<keyword evidence="4 8" id="KW-0677">Repeat</keyword>
<dbReference type="FunFam" id="3.40.50.300:FF:000040">
    <property type="entry name" value="GTPase Der"/>
    <property type="match status" value="1"/>
</dbReference>
<dbReference type="GO" id="GO:0005525">
    <property type="term" value="F:GTP binding"/>
    <property type="evidence" value="ECO:0007669"/>
    <property type="project" value="UniProtKB-KW"/>
</dbReference>
<dbReference type="GO" id="GO:0043022">
    <property type="term" value="F:ribosome binding"/>
    <property type="evidence" value="ECO:0007669"/>
    <property type="project" value="TreeGrafter"/>
</dbReference>
<evidence type="ECO:0000256" key="5">
    <source>
        <dbReference type="ARBA" id="ARBA00022741"/>
    </source>
</evidence>
<feature type="domain" description="EngA-type G" evidence="9">
    <location>
        <begin position="183"/>
        <end position="361"/>
    </location>
</feature>
<evidence type="ECO:0000256" key="8">
    <source>
        <dbReference type="RuleBase" id="RU004481"/>
    </source>
</evidence>
<proteinExistence type="inferred from homology"/>
<dbReference type="Pfam" id="PF01926">
    <property type="entry name" value="MMR_HSR1"/>
    <property type="match status" value="2"/>
</dbReference>
<evidence type="ECO:0000313" key="10">
    <source>
        <dbReference type="EMBL" id="KKU31082.1"/>
    </source>
</evidence>
<dbReference type="AlphaFoldDB" id="A0A0G1PEI7"/>
<evidence type="ECO:0000256" key="6">
    <source>
        <dbReference type="ARBA" id="ARBA00023134"/>
    </source>
</evidence>
<comment type="function">
    <text evidence="8">GTPase that plays an essential role in the late steps of ribosome biogenesis.</text>
</comment>
<evidence type="ECO:0000256" key="4">
    <source>
        <dbReference type="ARBA" id="ARBA00022737"/>
    </source>
</evidence>
<evidence type="ECO:0000313" key="11">
    <source>
        <dbReference type="Proteomes" id="UP000034705"/>
    </source>
</evidence>
<keyword evidence="5 8" id="KW-0547">Nucleotide-binding</keyword>
<accession>A0A0G1PEI7</accession>
<evidence type="ECO:0000259" key="9">
    <source>
        <dbReference type="PROSITE" id="PS51712"/>
    </source>
</evidence>
<name>A0A0G1PEI7_9BACT</name>
<dbReference type="InterPro" id="IPR006073">
    <property type="entry name" value="GTP-bd"/>
</dbReference>
<dbReference type="InterPro" id="IPR027417">
    <property type="entry name" value="P-loop_NTPase"/>
</dbReference>
<reference evidence="10 11" key="1">
    <citation type="journal article" date="2015" name="Nature">
        <title>rRNA introns, odd ribosomes, and small enigmatic genomes across a large radiation of phyla.</title>
        <authorList>
            <person name="Brown C.T."/>
            <person name="Hug L.A."/>
            <person name="Thomas B.C."/>
            <person name="Sharon I."/>
            <person name="Castelle C.J."/>
            <person name="Singh A."/>
            <person name="Wilkins M.J."/>
            <person name="Williams K.H."/>
            <person name="Banfield J.F."/>
        </authorList>
    </citation>
    <scope>NUCLEOTIDE SEQUENCE [LARGE SCALE GENOMIC DNA]</scope>
</reference>
<dbReference type="SUPFAM" id="SSF52540">
    <property type="entry name" value="P-loop containing nucleoside triphosphate hydrolases"/>
    <property type="match status" value="1"/>
</dbReference>
<evidence type="ECO:0000256" key="3">
    <source>
        <dbReference type="ARBA" id="ARBA00022517"/>
    </source>
</evidence>
<dbReference type="EMBL" id="LCMG01000030">
    <property type="protein sequence ID" value="KKU31082.1"/>
    <property type="molecule type" value="Genomic_DNA"/>
</dbReference>
<dbReference type="NCBIfam" id="TIGR00231">
    <property type="entry name" value="small_GTP"/>
    <property type="match status" value="2"/>
</dbReference>
<dbReference type="Gene3D" id="3.40.50.300">
    <property type="entry name" value="P-loop containing nucleotide triphosphate hydrolases"/>
    <property type="match status" value="2"/>
</dbReference>
<dbReference type="NCBIfam" id="TIGR03594">
    <property type="entry name" value="GTPase_EngA"/>
    <property type="match status" value="1"/>
</dbReference>
<dbReference type="PIRSF" id="PIRSF006485">
    <property type="entry name" value="GTP-binding_EngA"/>
    <property type="match status" value="1"/>
</dbReference>
<dbReference type="HAMAP" id="MF_00195">
    <property type="entry name" value="GTPase_Der"/>
    <property type="match status" value="1"/>
</dbReference>
<evidence type="ECO:0000256" key="7">
    <source>
        <dbReference type="PROSITE-ProRule" id="PRU01049"/>
    </source>
</evidence>